<dbReference type="PANTHER" id="PTHR30055:SF234">
    <property type="entry name" value="HTH-TYPE TRANSCRIPTIONAL REGULATOR BETI"/>
    <property type="match status" value="1"/>
</dbReference>
<evidence type="ECO:0000256" key="3">
    <source>
        <dbReference type="ARBA" id="ARBA00023163"/>
    </source>
</evidence>
<dbReference type="SUPFAM" id="SSF48498">
    <property type="entry name" value="Tetracyclin repressor-like, C-terminal domain"/>
    <property type="match status" value="1"/>
</dbReference>
<dbReference type="InterPro" id="IPR009057">
    <property type="entry name" value="Homeodomain-like_sf"/>
</dbReference>
<feature type="DNA-binding region" description="H-T-H motif" evidence="4">
    <location>
        <begin position="29"/>
        <end position="48"/>
    </location>
</feature>
<comment type="caution">
    <text evidence="6">The sequence shown here is derived from an EMBL/GenBank/DDBJ whole genome shotgun (WGS) entry which is preliminary data.</text>
</comment>
<dbReference type="InterPro" id="IPR050109">
    <property type="entry name" value="HTH-type_TetR-like_transc_reg"/>
</dbReference>
<dbReference type="SUPFAM" id="SSF46689">
    <property type="entry name" value="Homeodomain-like"/>
    <property type="match status" value="1"/>
</dbReference>
<keyword evidence="7" id="KW-1185">Reference proteome</keyword>
<dbReference type="Proteomes" id="UP001595912">
    <property type="component" value="Unassembled WGS sequence"/>
</dbReference>
<proteinExistence type="predicted"/>
<dbReference type="Pfam" id="PF21597">
    <property type="entry name" value="TetR_C_43"/>
    <property type="match status" value="1"/>
</dbReference>
<evidence type="ECO:0000256" key="2">
    <source>
        <dbReference type="ARBA" id="ARBA00023125"/>
    </source>
</evidence>
<dbReference type="InterPro" id="IPR023772">
    <property type="entry name" value="DNA-bd_HTH_TetR-type_CS"/>
</dbReference>
<feature type="domain" description="HTH tetR-type" evidence="5">
    <location>
        <begin position="7"/>
        <end position="66"/>
    </location>
</feature>
<organism evidence="6 7">
    <name type="scientific">Dactylosporangium cerinum</name>
    <dbReference type="NCBI Taxonomy" id="1434730"/>
    <lineage>
        <taxon>Bacteria</taxon>
        <taxon>Bacillati</taxon>
        <taxon>Actinomycetota</taxon>
        <taxon>Actinomycetes</taxon>
        <taxon>Micromonosporales</taxon>
        <taxon>Micromonosporaceae</taxon>
        <taxon>Dactylosporangium</taxon>
    </lineage>
</organism>
<evidence type="ECO:0000256" key="1">
    <source>
        <dbReference type="ARBA" id="ARBA00023015"/>
    </source>
</evidence>
<dbReference type="InterPro" id="IPR049445">
    <property type="entry name" value="TetR_SbtR-like_C"/>
</dbReference>
<gene>
    <name evidence="6" type="ORF">ACFPIJ_10990</name>
</gene>
<dbReference type="PROSITE" id="PS01081">
    <property type="entry name" value="HTH_TETR_1"/>
    <property type="match status" value="1"/>
</dbReference>
<dbReference type="InterPro" id="IPR001647">
    <property type="entry name" value="HTH_TetR"/>
</dbReference>
<evidence type="ECO:0000313" key="6">
    <source>
        <dbReference type="EMBL" id="MFC4998360.1"/>
    </source>
</evidence>
<evidence type="ECO:0000256" key="4">
    <source>
        <dbReference type="PROSITE-ProRule" id="PRU00335"/>
    </source>
</evidence>
<keyword evidence="1" id="KW-0805">Transcription regulation</keyword>
<evidence type="ECO:0000259" key="5">
    <source>
        <dbReference type="PROSITE" id="PS50977"/>
    </source>
</evidence>
<keyword evidence="3" id="KW-0804">Transcription</keyword>
<dbReference type="Gene3D" id="1.10.357.10">
    <property type="entry name" value="Tetracycline Repressor, domain 2"/>
    <property type="match status" value="1"/>
</dbReference>
<dbReference type="EMBL" id="JBHSIU010000011">
    <property type="protein sequence ID" value="MFC4998360.1"/>
    <property type="molecule type" value="Genomic_DNA"/>
</dbReference>
<name>A0ABV9VRZ8_9ACTN</name>
<keyword evidence="2 4" id="KW-0238">DNA-binding</keyword>
<dbReference type="InterPro" id="IPR036271">
    <property type="entry name" value="Tet_transcr_reg_TetR-rel_C_sf"/>
</dbReference>
<dbReference type="Pfam" id="PF00440">
    <property type="entry name" value="TetR_N"/>
    <property type="match status" value="1"/>
</dbReference>
<protein>
    <submittedName>
        <fullName evidence="6">TetR/AcrR family transcriptional regulator</fullName>
    </submittedName>
</protein>
<reference evidence="7" key="1">
    <citation type="journal article" date="2019" name="Int. J. Syst. Evol. Microbiol.">
        <title>The Global Catalogue of Microorganisms (GCM) 10K type strain sequencing project: providing services to taxonomists for standard genome sequencing and annotation.</title>
        <authorList>
            <consortium name="The Broad Institute Genomics Platform"/>
            <consortium name="The Broad Institute Genome Sequencing Center for Infectious Disease"/>
            <person name="Wu L."/>
            <person name="Ma J."/>
        </authorList>
    </citation>
    <scope>NUCLEOTIDE SEQUENCE [LARGE SCALE GENOMIC DNA]</scope>
    <source>
        <strain evidence="7">CGMCC 4.7152</strain>
    </source>
</reference>
<dbReference type="PROSITE" id="PS50977">
    <property type="entry name" value="HTH_TETR_2"/>
    <property type="match status" value="1"/>
</dbReference>
<dbReference type="PRINTS" id="PR00455">
    <property type="entry name" value="HTHTETR"/>
</dbReference>
<accession>A0ABV9VRZ8</accession>
<dbReference type="PANTHER" id="PTHR30055">
    <property type="entry name" value="HTH-TYPE TRANSCRIPTIONAL REGULATOR RUTR"/>
    <property type="match status" value="1"/>
</dbReference>
<evidence type="ECO:0000313" key="7">
    <source>
        <dbReference type="Proteomes" id="UP001595912"/>
    </source>
</evidence>
<sequence>MPRADAARNRRSLLDAASAELAAHGLDVSIARIAARAGVAKGTVFNHFPSKEDLVAEIFGDRVAGLVALGEGLRDAVDPGSALLQFMTAGIELHANDRSLCEAAASISRADPRVREASEGLAQVAEDLTGRARRAGVIRADVTGHDIVLLFNAAAQAAAPLGDTVPGLWRRYLHLIFDGLRPEAAHQLPVAAPTTEDFNTAAQNARANTLDQRNRHR</sequence>